<accession>A0A392U8L6</accession>
<feature type="non-terminal residue" evidence="1">
    <location>
        <position position="38"/>
    </location>
</feature>
<dbReference type="EMBL" id="LXQA010742634">
    <property type="protein sequence ID" value="MCI68770.1"/>
    <property type="molecule type" value="Genomic_DNA"/>
</dbReference>
<reference evidence="1 2" key="1">
    <citation type="journal article" date="2018" name="Front. Plant Sci.">
        <title>Red Clover (Trifolium pratense) and Zigzag Clover (T. medium) - A Picture of Genomic Similarities and Differences.</title>
        <authorList>
            <person name="Dluhosova J."/>
            <person name="Istvanek J."/>
            <person name="Nedelnik J."/>
            <person name="Repkova J."/>
        </authorList>
    </citation>
    <scope>NUCLEOTIDE SEQUENCE [LARGE SCALE GENOMIC DNA]</scope>
    <source>
        <strain evidence="2">cv. 10/8</strain>
        <tissue evidence="1">Leaf</tissue>
    </source>
</reference>
<keyword evidence="2" id="KW-1185">Reference proteome</keyword>
<evidence type="ECO:0000313" key="1">
    <source>
        <dbReference type="EMBL" id="MCI68770.1"/>
    </source>
</evidence>
<organism evidence="1 2">
    <name type="scientific">Trifolium medium</name>
    <dbReference type="NCBI Taxonomy" id="97028"/>
    <lineage>
        <taxon>Eukaryota</taxon>
        <taxon>Viridiplantae</taxon>
        <taxon>Streptophyta</taxon>
        <taxon>Embryophyta</taxon>
        <taxon>Tracheophyta</taxon>
        <taxon>Spermatophyta</taxon>
        <taxon>Magnoliopsida</taxon>
        <taxon>eudicotyledons</taxon>
        <taxon>Gunneridae</taxon>
        <taxon>Pentapetalae</taxon>
        <taxon>rosids</taxon>
        <taxon>fabids</taxon>
        <taxon>Fabales</taxon>
        <taxon>Fabaceae</taxon>
        <taxon>Papilionoideae</taxon>
        <taxon>50 kb inversion clade</taxon>
        <taxon>NPAAA clade</taxon>
        <taxon>Hologalegina</taxon>
        <taxon>IRL clade</taxon>
        <taxon>Trifolieae</taxon>
        <taxon>Trifolium</taxon>
    </lineage>
</organism>
<protein>
    <submittedName>
        <fullName evidence="1">Uncharacterized protein</fullName>
    </submittedName>
</protein>
<proteinExistence type="predicted"/>
<dbReference type="Proteomes" id="UP000265520">
    <property type="component" value="Unassembled WGS sequence"/>
</dbReference>
<evidence type="ECO:0000313" key="2">
    <source>
        <dbReference type="Proteomes" id="UP000265520"/>
    </source>
</evidence>
<comment type="caution">
    <text evidence="1">The sequence shown here is derived from an EMBL/GenBank/DDBJ whole genome shotgun (WGS) entry which is preliminary data.</text>
</comment>
<sequence length="38" mass="4514">MLRIARKKGRGQEWSLPVAVRAGQCDTLRRLLKVRHWK</sequence>
<dbReference type="AlphaFoldDB" id="A0A392U8L6"/>
<name>A0A392U8L6_9FABA</name>